<dbReference type="InterPro" id="IPR035093">
    <property type="entry name" value="RelE/ParE_toxin_dom_sf"/>
</dbReference>
<dbReference type="Gene3D" id="3.30.2310.20">
    <property type="entry name" value="RelE-like"/>
    <property type="match status" value="1"/>
</dbReference>
<accession>A0AAJ2B8S2</accession>
<gene>
    <name evidence="4" type="ORF">QE369_000700</name>
</gene>
<dbReference type="Proteomes" id="UP001255601">
    <property type="component" value="Unassembled WGS sequence"/>
</dbReference>
<evidence type="ECO:0000313" key="4">
    <source>
        <dbReference type="EMBL" id="MDR6100522.1"/>
    </source>
</evidence>
<keyword evidence="2" id="KW-1277">Toxin-antitoxin system</keyword>
<sequence>MRYILSAEAEEDIIGIAEYGVRNFGTTHARRYHDELFETLDLIARHPGMARERHEIQPPVRIHPFKAHLIVYMVGEDDVVFVIRVRHGHEDWASSDD</sequence>
<dbReference type="EMBL" id="JAVIZC010000001">
    <property type="protein sequence ID" value="MDR6100522.1"/>
    <property type="molecule type" value="Genomic_DNA"/>
</dbReference>
<comment type="similarity">
    <text evidence="1 3">Belongs to the RelE toxin family.</text>
</comment>
<dbReference type="Pfam" id="PF05016">
    <property type="entry name" value="ParE_toxin"/>
    <property type="match status" value="1"/>
</dbReference>
<evidence type="ECO:0000256" key="3">
    <source>
        <dbReference type="PIRNR" id="PIRNR029218"/>
    </source>
</evidence>
<reference evidence="4" key="1">
    <citation type="submission" date="2023-08" db="EMBL/GenBank/DDBJ databases">
        <title>Functional and genomic diversity of the sorghum phyllosphere microbiome.</title>
        <authorList>
            <person name="Shade A."/>
        </authorList>
    </citation>
    <scope>NUCLEOTIDE SEQUENCE</scope>
    <source>
        <strain evidence="4">SORGH_AS_0974</strain>
    </source>
</reference>
<dbReference type="PANTHER" id="PTHR33755:SF9">
    <property type="entry name" value="TOXIN PARE1"/>
    <property type="match status" value="1"/>
</dbReference>
<dbReference type="RefSeq" id="WP_309769580.1">
    <property type="nucleotide sequence ID" value="NZ_JAVIZC010000001.1"/>
</dbReference>
<organism evidence="4 5">
    <name type="scientific">Agrobacterium larrymoorei</name>
    <dbReference type="NCBI Taxonomy" id="160699"/>
    <lineage>
        <taxon>Bacteria</taxon>
        <taxon>Pseudomonadati</taxon>
        <taxon>Pseudomonadota</taxon>
        <taxon>Alphaproteobacteria</taxon>
        <taxon>Hyphomicrobiales</taxon>
        <taxon>Rhizobiaceae</taxon>
        <taxon>Rhizobium/Agrobacterium group</taxon>
        <taxon>Agrobacterium</taxon>
    </lineage>
</organism>
<evidence type="ECO:0000256" key="1">
    <source>
        <dbReference type="ARBA" id="ARBA00006226"/>
    </source>
</evidence>
<dbReference type="PIRSF" id="PIRSF029218">
    <property type="entry name" value="ParE"/>
    <property type="match status" value="1"/>
</dbReference>
<name>A0AAJ2B8S2_9HYPH</name>
<dbReference type="InterPro" id="IPR007712">
    <property type="entry name" value="RelE/ParE_toxin"/>
</dbReference>
<dbReference type="AlphaFoldDB" id="A0AAJ2B8S2"/>
<proteinExistence type="inferred from homology"/>
<protein>
    <recommendedName>
        <fullName evidence="3">Toxin</fullName>
    </recommendedName>
</protein>
<evidence type="ECO:0000313" key="5">
    <source>
        <dbReference type="Proteomes" id="UP001255601"/>
    </source>
</evidence>
<dbReference type="InterPro" id="IPR028344">
    <property type="entry name" value="ParE1/4"/>
</dbReference>
<comment type="caution">
    <text evidence="4">The sequence shown here is derived from an EMBL/GenBank/DDBJ whole genome shotgun (WGS) entry which is preliminary data.</text>
</comment>
<evidence type="ECO:0000256" key="2">
    <source>
        <dbReference type="ARBA" id="ARBA00022649"/>
    </source>
</evidence>
<dbReference type="PANTHER" id="PTHR33755">
    <property type="entry name" value="TOXIN PARE1-RELATED"/>
    <property type="match status" value="1"/>
</dbReference>
<dbReference type="InterPro" id="IPR051803">
    <property type="entry name" value="TA_system_RelE-like_toxin"/>
</dbReference>